<evidence type="ECO:0000313" key="2">
    <source>
        <dbReference type="EMBL" id="GAA5414831.1"/>
    </source>
</evidence>
<feature type="transmembrane region" description="Helical" evidence="1">
    <location>
        <begin position="335"/>
        <end position="355"/>
    </location>
</feature>
<feature type="transmembrane region" description="Helical" evidence="1">
    <location>
        <begin position="428"/>
        <end position="447"/>
    </location>
</feature>
<keyword evidence="3" id="KW-1185">Reference proteome</keyword>
<evidence type="ECO:0000256" key="1">
    <source>
        <dbReference type="SAM" id="Phobius"/>
    </source>
</evidence>
<feature type="transmembrane region" description="Helical" evidence="1">
    <location>
        <begin position="233"/>
        <end position="256"/>
    </location>
</feature>
<proteinExistence type="predicted"/>
<feature type="transmembrane region" description="Helical" evidence="1">
    <location>
        <begin position="164"/>
        <end position="182"/>
    </location>
</feature>
<keyword evidence="1" id="KW-1133">Transmembrane helix</keyword>
<feature type="transmembrane region" description="Helical" evidence="1">
    <location>
        <begin position="87"/>
        <end position="108"/>
    </location>
</feature>
<feature type="transmembrane region" description="Helical" evidence="1">
    <location>
        <begin position="194"/>
        <end position="213"/>
    </location>
</feature>
<accession>A0ABP9U666</accession>
<feature type="transmembrane region" description="Helical" evidence="1">
    <location>
        <begin position="556"/>
        <end position="575"/>
    </location>
</feature>
<reference evidence="2" key="1">
    <citation type="submission" date="2024-02" db="EMBL/GenBank/DDBJ databases">
        <title>Draft genome sequence of new strains in genus Ureaplasma.</title>
        <authorList>
            <person name="Nakajima Y."/>
            <person name="Segawa T."/>
        </authorList>
    </citation>
    <scope>NUCLEOTIDE SEQUENCE [LARGE SCALE GENOMIC DNA]</scope>
    <source>
        <strain evidence="2">OM1</strain>
    </source>
</reference>
<name>A0ABP9U666_9BACT</name>
<comment type="caution">
    <text evidence="2">The sequence shown here is derived from an EMBL/GenBank/DDBJ whole genome shotgun (WGS) entry which is preliminary data.</text>
</comment>
<keyword evidence="1" id="KW-0472">Membrane</keyword>
<sequence>MVTNEHQKSTKFADPKAWKGWSKAFGNREFVRTFWKLIMPSILWGGITSVVPLFFNLFSSLFFSNGDGGHSNLYIAVNYTYDTLSTVNYLVVTLLFSVFPAIGNFIGYGQFRNYRETVRFALYVGLASCTILMIFEQIFARDFAINLVYLEVVSNEQLTMCTNLIRLMSFMSYAFLWMWLYIPSLSSIKNTTVVLWSSIISLIFFFIADPVYLYCLTKGVKDVFDNGPIQSNAAYGIGAIYITYFFIQPIVVYIYCKFINHFKYAGYKIKFWFLKTFKPQYNPTDYDYYLDKELELIKYAHFQESELLFFDDWRVSGRIMKQVCKLAWGNILDQLFFNSFSIVHLIFVTNFGGGLPTGPGFNVLDPSVSGHAGHAFYKTIYNIPSMLITFFYGIFNAFTVAPQYFVARELGKGNIKDAKRNAYICINWSYAMGAVFMVIIIIFAFFITRATLPANNPNDLYVLVKAKTAGGAPLATATYAQVWAYSRNMMLLFSIILFTSTISNMTLYVVIQGASKYIVLADTLGKVIFTVIAVVLHYSRFDNLYAYYVIPHLDRFFQWIIYMIILGTGQCFNSIHTVNKKGGKKLKEINPTIYEKPVVSLDILSRKD</sequence>
<feature type="transmembrane region" description="Helical" evidence="1">
    <location>
        <begin position="489"/>
        <end position="510"/>
    </location>
</feature>
<gene>
    <name evidence="2" type="ORF">UREOM_5420</name>
</gene>
<dbReference type="Proteomes" id="UP001449582">
    <property type="component" value="Unassembled WGS sequence"/>
</dbReference>
<evidence type="ECO:0000313" key="3">
    <source>
        <dbReference type="Proteomes" id="UP001449582"/>
    </source>
</evidence>
<feature type="transmembrane region" description="Helical" evidence="1">
    <location>
        <begin position="517"/>
        <end position="536"/>
    </location>
</feature>
<protein>
    <submittedName>
        <fullName evidence="2">Uncharacterized protein</fullName>
    </submittedName>
</protein>
<feature type="transmembrane region" description="Helical" evidence="1">
    <location>
        <begin position="42"/>
        <end position="63"/>
    </location>
</feature>
<organism evidence="2 3">
    <name type="scientific">Ureaplasma ceti</name>
    <dbReference type="NCBI Taxonomy" id="3119530"/>
    <lineage>
        <taxon>Bacteria</taxon>
        <taxon>Bacillati</taxon>
        <taxon>Mycoplasmatota</taxon>
        <taxon>Mycoplasmoidales</taxon>
        <taxon>Mycoplasmoidaceae</taxon>
        <taxon>Ureaplasma</taxon>
    </lineage>
</organism>
<keyword evidence="1" id="KW-0812">Transmembrane</keyword>
<feature type="transmembrane region" description="Helical" evidence="1">
    <location>
        <begin position="120"/>
        <end position="140"/>
    </location>
</feature>
<dbReference type="EMBL" id="BAABQM010000003">
    <property type="protein sequence ID" value="GAA5414831.1"/>
    <property type="molecule type" value="Genomic_DNA"/>
</dbReference>
<feature type="transmembrane region" description="Helical" evidence="1">
    <location>
        <begin position="386"/>
        <end position="407"/>
    </location>
</feature>